<evidence type="ECO:0000313" key="13">
    <source>
        <dbReference type="Proteomes" id="UP000625711"/>
    </source>
</evidence>
<dbReference type="SUPFAM" id="SSF50978">
    <property type="entry name" value="WD40 repeat-like"/>
    <property type="match status" value="1"/>
</dbReference>
<gene>
    <name evidence="12" type="ORF">GWI33_006042</name>
</gene>
<evidence type="ECO:0000256" key="8">
    <source>
        <dbReference type="ARBA" id="ARBA00023140"/>
    </source>
</evidence>
<dbReference type="InterPro" id="IPR020472">
    <property type="entry name" value="WD40_PAC1"/>
</dbReference>
<sequence>MLKFALLGKCGYSVKFSPLIPNYLAVATSEYFGLAGSGTLIVLRLNFEDSAELIQTRIWKDGLYDVVWPLFNPNCIITGSGDGVLQLWDLKYEKVPLKVYSGHYGEISSISCSKIDHQFISSSWDSNIKLWDLNEKQAVSNFREPFGVVHNTSFSKHKECLFSSVSESGNLRIWDTTIPHSIICCKAHDTQILSCDWSPFNEFLIATSGSDGLIRGWDIRNCVQPQFQIKDSGCPVKRIQFSPYHFDILATVGYDFKTKIWDICNVHKPLNISVNHSDFVYGLDWNYHKPGQLADCSWDKMVSIFTQNSLENLKHKM</sequence>
<dbReference type="InterPro" id="IPR044536">
    <property type="entry name" value="PEX7"/>
</dbReference>
<evidence type="ECO:0000256" key="7">
    <source>
        <dbReference type="ARBA" id="ARBA00022927"/>
    </source>
</evidence>
<dbReference type="Proteomes" id="UP000625711">
    <property type="component" value="Unassembled WGS sequence"/>
</dbReference>
<dbReference type="PROSITE" id="PS50082">
    <property type="entry name" value="WD_REPEATS_2"/>
    <property type="match status" value="3"/>
</dbReference>
<evidence type="ECO:0000256" key="11">
    <source>
        <dbReference type="PROSITE-ProRule" id="PRU00221"/>
    </source>
</evidence>
<evidence type="ECO:0000256" key="3">
    <source>
        <dbReference type="ARBA" id="ARBA00022448"/>
    </source>
</evidence>
<dbReference type="PANTHER" id="PTHR46027:SF1">
    <property type="entry name" value="PEROXISOMAL TARGETING SIGNAL 2 RECEPTOR"/>
    <property type="match status" value="1"/>
</dbReference>
<dbReference type="InterPro" id="IPR001680">
    <property type="entry name" value="WD40_rpt"/>
</dbReference>
<organism evidence="12 13">
    <name type="scientific">Rhynchophorus ferrugineus</name>
    <name type="common">Red palm weevil</name>
    <name type="synonym">Curculio ferrugineus</name>
    <dbReference type="NCBI Taxonomy" id="354439"/>
    <lineage>
        <taxon>Eukaryota</taxon>
        <taxon>Metazoa</taxon>
        <taxon>Ecdysozoa</taxon>
        <taxon>Arthropoda</taxon>
        <taxon>Hexapoda</taxon>
        <taxon>Insecta</taxon>
        <taxon>Pterygota</taxon>
        <taxon>Neoptera</taxon>
        <taxon>Endopterygota</taxon>
        <taxon>Coleoptera</taxon>
        <taxon>Polyphaga</taxon>
        <taxon>Cucujiformia</taxon>
        <taxon>Curculionidae</taxon>
        <taxon>Dryophthorinae</taxon>
        <taxon>Rhynchophorus</taxon>
    </lineage>
</organism>
<dbReference type="Pfam" id="PF00400">
    <property type="entry name" value="WD40"/>
    <property type="match status" value="2"/>
</dbReference>
<dbReference type="AlphaFoldDB" id="A0A834IUJ0"/>
<keyword evidence="4" id="KW-0963">Cytoplasm</keyword>
<keyword evidence="6" id="KW-0677">Repeat</keyword>
<comment type="similarity">
    <text evidence="9">Belongs to the WD repeat peroxin-7 family.</text>
</comment>
<evidence type="ECO:0000256" key="2">
    <source>
        <dbReference type="ARBA" id="ARBA00004514"/>
    </source>
</evidence>
<keyword evidence="3" id="KW-0813">Transport</keyword>
<proteinExistence type="inferred from homology"/>
<keyword evidence="13" id="KW-1185">Reference proteome</keyword>
<evidence type="ECO:0000313" key="12">
    <source>
        <dbReference type="EMBL" id="KAF7286311.1"/>
    </source>
</evidence>
<dbReference type="PRINTS" id="PR00320">
    <property type="entry name" value="GPROTEINBRPT"/>
</dbReference>
<reference evidence="12" key="1">
    <citation type="submission" date="2020-08" db="EMBL/GenBank/DDBJ databases">
        <title>Genome sequencing and assembly of the red palm weevil Rhynchophorus ferrugineus.</title>
        <authorList>
            <person name="Dias G.B."/>
            <person name="Bergman C.M."/>
            <person name="Manee M."/>
        </authorList>
    </citation>
    <scope>NUCLEOTIDE SEQUENCE</scope>
    <source>
        <strain evidence="12">AA-2017</strain>
        <tissue evidence="12">Whole larva</tissue>
    </source>
</reference>
<evidence type="ECO:0000256" key="5">
    <source>
        <dbReference type="ARBA" id="ARBA00022574"/>
    </source>
</evidence>
<dbReference type="PROSITE" id="PS00678">
    <property type="entry name" value="WD_REPEATS_1"/>
    <property type="match status" value="1"/>
</dbReference>
<evidence type="ECO:0000256" key="1">
    <source>
        <dbReference type="ARBA" id="ARBA00004253"/>
    </source>
</evidence>
<dbReference type="GO" id="GO:0005829">
    <property type="term" value="C:cytosol"/>
    <property type="evidence" value="ECO:0007669"/>
    <property type="project" value="UniProtKB-SubCell"/>
</dbReference>
<comment type="caution">
    <text evidence="12">The sequence shown here is derived from an EMBL/GenBank/DDBJ whole genome shotgun (WGS) entry which is preliminary data.</text>
</comment>
<protein>
    <recommendedName>
        <fullName evidence="10">Peroxin-7</fullName>
    </recommendedName>
</protein>
<dbReference type="Gene3D" id="2.130.10.10">
    <property type="entry name" value="YVTN repeat-like/Quinoprotein amine dehydrogenase"/>
    <property type="match status" value="1"/>
</dbReference>
<evidence type="ECO:0000256" key="6">
    <source>
        <dbReference type="ARBA" id="ARBA00022737"/>
    </source>
</evidence>
<feature type="repeat" description="WD" evidence="11">
    <location>
        <begin position="185"/>
        <end position="221"/>
    </location>
</feature>
<feature type="repeat" description="WD" evidence="11">
    <location>
        <begin position="100"/>
        <end position="141"/>
    </location>
</feature>
<comment type="subcellular location">
    <subcellularLocation>
        <location evidence="2">Cytoplasm</location>
        <location evidence="2">Cytosol</location>
    </subcellularLocation>
    <subcellularLocation>
        <location evidence="1">Peroxisome matrix</location>
    </subcellularLocation>
</comment>
<dbReference type="InterPro" id="IPR036322">
    <property type="entry name" value="WD40_repeat_dom_sf"/>
</dbReference>
<dbReference type="OrthoDB" id="273771at2759"/>
<accession>A0A834IUJ0</accession>
<dbReference type="EMBL" id="JAACXV010000029">
    <property type="protein sequence ID" value="KAF7286311.1"/>
    <property type="molecule type" value="Genomic_DNA"/>
</dbReference>
<keyword evidence="8" id="KW-0576">Peroxisome</keyword>
<dbReference type="PANTHER" id="PTHR46027">
    <property type="entry name" value="PEROXISOMAL TARGETING SIGNAL 2 RECEPTOR"/>
    <property type="match status" value="1"/>
</dbReference>
<dbReference type="GO" id="GO:0005782">
    <property type="term" value="C:peroxisomal matrix"/>
    <property type="evidence" value="ECO:0007669"/>
    <property type="project" value="UniProtKB-SubCell"/>
</dbReference>
<dbReference type="GO" id="GO:0016558">
    <property type="term" value="P:protein import into peroxisome matrix"/>
    <property type="evidence" value="ECO:0007669"/>
    <property type="project" value="InterPro"/>
</dbReference>
<keyword evidence="5 11" id="KW-0853">WD repeat</keyword>
<keyword evidence="7" id="KW-0653">Protein transport</keyword>
<name>A0A834IUJ0_RHYFE</name>
<feature type="repeat" description="WD" evidence="11">
    <location>
        <begin position="76"/>
        <end position="91"/>
    </location>
</feature>
<evidence type="ECO:0000256" key="10">
    <source>
        <dbReference type="ARBA" id="ARBA00032565"/>
    </source>
</evidence>
<dbReference type="GO" id="GO:0005053">
    <property type="term" value="F:peroxisome matrix targeting signal-2 binding"/>
    <property type="evidence" value="ECO:0007669"/>
    <property type="project" value="InterPro"/>
</dbReference>
<dbReference type="PROSITE" id="PS50294">
    <property type="entry name" value="WD_REPEATS_REGION"/>
    <property type="match status" value="1"/>
</dbReference>
<evidence type="ECO:0000256" key="4">
    <source>
        <dbReference type="ARBA" id="ARBA00022490"/>
    </source>
</evidence>
<dbReference type="InterPro" id="IPR015943">
    <property type="entry name" value="WD40/YVTN_repeat-like_dom_sf"/>
</dbReference>
<dbReference type="SMART" id="SM00320">
    <property type="entry name" value="WD40"/>
    <property type="match status" value="6"/>
</dbReference>
<dbReference type="InterPro" id="IPR019775">
    <property type="entry name" value="WD40_repeat_CS"/>
</dbReference>
<evidence type="ECO:0000256" key="9">
    <source>
        <dbReference type="ARBA" id="ARBA00024017"/>
    </source>
</evidence>